<name>A0ABV1M1P1_9NEIS</name>
<evidence type="ECO:0000313" key="3">
    <source>
        <dbReference type="Proteomes" id="UP001433638"/>
    </source>
</evidence>
<dbReference type="PROSITE" id="PS51257">
    <property type="entry name" value="PROKAR_LIPOPROTEIN"/>
    <property type="match status" value="1"/>
</dbReference>
<proteinExistence type="predicted"/>
<reference evidence="2" key="1">
    <citation type="submission" date="2024-06" db="EMBL/GenBank/DDBJ databases">
        <title>Genome sequence of Vogesella sp. MAHUQ-64.</title>
        <authorList>
            <person name="Huq M.A."/>
        </authorList>
    </citation>
    <scope>NUCLEOTIDE SEQUENCE</scope>
    <source>
        <strain evidence="2">MAHUQ-64</strain>
    </source>
</reference>
<feature type="chain" id="PRO_5046907636" evidence="1">
    <location>
        <begin position="23"/>
        <end position="50"/>
    </location>
</feature>
<dbReference type="RefSeq" id="WP_349583579.1">
    <property type="nucleotide sequence ID" value="NZ_JBEFLD010000001.1"/>
</dbReference>
<comment type="caution">
    <text evidence="2">The sequence shown here is derived from an EMBL/GenBank/DDBJ whole genome shotgun (WGS) entry which is preliminary data.</text>
</comment>
<organism evidence="2 3">
    <name type="scientific">Vogesella oryzagri</name>
    <dbReference type="NCBI Taxonomy" id="3160864"/>
    <lineage>
        <taxon>Bacteria</taxon>
        <taxon>Pseudomonadati</taxon>
        <taxon>Pseudomonadota</taxon>
        <taxon>Betaproteobacteria</taxon>
        <taxon>Neisseriales</taxon>
        <taxon>Chromobacteriaceae</taxon>
        <taxon>Vogesella</taxon>
    </lineage>
</organism>
<evidence type="ECO:0000313" key="2">
    <source>
        <dbReference type="EMBL" id="MEQ6289490.1"/>
    </source>
</evidence>
<keyword evidence="3" id="KW-1185">Reference proteome</keyword>
<feature type="signal peptide" evidence="1">
    <location>
        <begin position="1"/>
        <end position="22"/>
    </location>
</feature>
<dbReference type="Proteomes" id="UP001433638">
    <property type="component" value="Unassembled WGS sequence"/>
</dbReference>
<sequence length="50" mass="5198">MKTFAISLFMALLLSACNTVQGAKEDLKQGGEAVGHGLQKAGQAIENAVH</sequence>
<accession>A0ABV1M1P1</accession>
<dbReference type="EMBL" id="JBEFLD010000001">
    <property type="protein sequence ID" value="MEQ6289490.1"/>
    <property type="molecule type" value="Genomic_DNA"/>
</dbReference>
<protein>
    <submittedName>
        <fullName evidence="2">Entericidin EcnAB</fullName>
    </submittedName>
</protein>
<evidence type="ECO:0000256" key="1">
    <source>
        <dbReference type="SAM" id="SignalP"/>
    </source>
</evidence>
<gene>
    <name evidence="2" type="ORF">ABNW52_02570</name>
</gene>
<keyword evidence="1" id="KW-0732">Signal</keyword>